<feature type="transmembrane region" description="Helical" evidence="2">
    <location>
        <begin position="569"/>
        <end position="592"/>
    </location>
</feature>
<dbReference type="AlphaFoldDB" id="A0A5C7GQY9"/>
<sequence>MEKSRMKMLYHLVSEENWEGMIRELICSSKDKSNKDVMLLLHPISVHKDNIVHLAVHSKKKEPLKQILEFVDKNMRHSFTSSVNAYGNTVMHEAAICRNLEAVQLLLAENKELLRLENASGETPLFRAAAYGNTKIVKLLAYQEDQIVTTFLKKKQLKDNHRMRYDKTSILRVAVEGKHFGLPIGCGNNDEADNIEKVVLKILQEMSCWHPQWTTFQTRRLEVVKRIWKEKRDYKFAYKLAKKLVKKDKSILDKGATPFDTGLDHKKEQEEEEKEEEQRRNIPLFAAIRKGNTKIFKYILKKYPQALELVDHRKQNILHVAAMYRRKEIFDFVKEKDIQKNRLARQIDVNGYTILHCVADMEYYKGGTGSGTPAHQLQEELEWFKSVEEIVPAYYTMFDANNKMTAWDFFKITHENQHQEAQKCIKNTCQLCITVAILVFFFVLAAAAFTVHGGGRGGGGGAIESNYGSTLPILLLLGSRNQPFFLFFTVPDIISMFCSLTAAVMFLTLHHTSPLRWRYFLAWIPRQLRLGFALLFVSVATTMLAFASTVYLIIIHHHHHHASEELQRWRMNLVCSAAFLPLSLLSLTYFPLFGSFIQVLKNIFNFILPCHLLRQVSWQVSPYFRKTRKLCALS</sequence>
<name>A0A5C7GQY9_9ROSI</name>
<comment type="caution">
    <text evidence="4">The sequence shown here is derived from an EMBL/GenBank/DDBJ whole genome shotgun (WGS) entry which is preliminary data.</text>
</comment>
<evidence type="ECO:0000313" key="5">
    <source>
        <dbReference type="Proteomes" id="UP000323000"/>
    </source>
</evidence>
<reference evidence="5" key="1">
    <citation type="journal article" date="2019" name="Gigascience">
        <title>De novo genome assembly of the endangered Acer yangbiense, a plant species with extremely small populations endemic to Yunnan Province, China.</title>
        <authorList>
            <person name="Yang J."/>
            <person name="Wariss H.M."/>
            <person name="Tao L."/>
            <person name="Zhang R."/>
            <person name="Yun Q."/>
            <person name="Hollingsworth P."/>
            <person name="Dao Z."/>
            <person name="Luo G."/>
            <person name="Guo H."/>
            <person name="Ma Y."/>
            <person name="Sun W."/>
        </authorList>
    </citation>
    <scope>NUCLEOTIDE SEQUENCE [LARGE SCALE GENOMIC DNA]</scope>
    <source>
        <strain evidence="5">cv. Malutang</strain>
    </source>
</reference>
<dbReference type="InterPro" id="IPR036770">
    <property type="entry name" value="Ankyrin_rpt-contain_sf"/>
</dbReference>
<dbReference type="SMART" id="SM00248">
    <property type="entry name" value="ANK"/>
    <property type="match status" value="5"/>
</dbReference>
<protein>
    <recommendedName>
        <fullName evidence="3">PGG domain-containing protein</fullName>
    </recommendedName>
</protein>
<evidence type="ECO:0000256" key="1">
    <source>
        <dbReference type="SAM" id="MobiDB-lite"/>
    </source>
</evidence>
<dbReference type="SUPFAM" id="SSF48403">
    <property type="entry name" value="Ankyrin repeat"/>
    <property type="match status" value="1"/>
</dbReference>
<evidence type="ECO:0000313" key="4">
    <source>
        <dbReference type="EMBL" id="TXG46867.1"/>
    </source>
</evidence>
<keyword evidence="5" id="KW-1185">Reference proteome</keyword>
<feature type="region of interest" description="Disordered" evidence="1">
    <location>
        <begin position="256"/>
        <end position="278"/>
    </location>
</feature>
<dbReference type="Gene3D" id="1.25.40.20">
    <property type="entry name" value="Ankyrin repeat-containing domain"/>
    <property type="match status" value="2"/>
</dbReference>
<keyword evidence="2" id="KW-0472">Membrane</keyword>
<keyword evidence="2" id="KW-0812">Transmembrane</keyword>
<gene>
    <name evidence="4" type="ORF">EZV62_026161</name>
</gene>
<feature type="transmembrane region" description="Helical" evidence="2">
    <location>
        <begin position="431"/>
        <end position="451"/>
    </location>
</feature>
<feature type="transmembrane region" description="Helical" evidence="2">
    <location>
        <begin position="484"/>
        <end position="509"/>
    </location>
</feature>
<accession>A0A5C7GQY9</accession>
<feature type="domain" description="PGG" evidence="3">
    <location>
        <begin position="425"/>
        <end position="552"/>
    </location>
</feature>
<organism evidence="4 5">
    <name type="scientific">Acer yangbiense</name>
    <dbReference type="NCBI Taxonomy" id="1000413"/>
    <lineage>
        <taxon>Eukaryota</taxon>
        <taxon>Viridiplantae</taxon>
        <taxon>Streptophyta</taxon>
        <taxon>Embryophyta</taxon>
        <taxon>Tracheophyta</taxon>
        <taxon>Spermatophyta</taxon>
        <taxon>Magnoliopsida</taxon>
        <taxon>eudicotyledons</taxon>
        <taxon>Gunneridae</taxon>
        <taxon>Pentapetalae</taxon>
        <taxon>rosids</taxon>
        <taxon>malvids</taxon>
        <taxon>Sapindales</taxon>
        <taxon>Sapindaceae</taxon>
        <taxon>Hippocastanoideae</taxon>
        <taxon>Acereae</taxon>
        <taxon>Acer</taxon>
    </lineage>
</organism>
<dbReference type="InterPro" id="IPR002110">
    <property type="entry name" value="Ankyrin_rpt"/>
</dbReference>
<dbReference type="Pfam" id="PF13962">
    <property type="entry name" value="PGG"/>
    <property type="match status" value="1"/>
</dbReference>
<dbReference type="PANTHER" id="PTHR24177">
    <property type="entry name" value="CASKIN"/>
    <property type="match status" value="1"/>
</dbReference>
<dbReference type="OrthoDB" id="1923662at2759"/>
<proteinExistence type="predicted"/>
<evidence type="ECO:0000259" key="3">
    <source>
        <dbReference type="Pfam" id="PF13962"/>
    </source>
</evidence>
<dbReference type="EMBL" id="VAHF01000013">
    <property type="protein sequence ID" value="TXG46867.1"/>
    <property type="molecule type" value="Genomic_DNA"/>
</dbReference>
<feature type="transmembrane region" description="Helical" evidence="2">
    <location>
        <begin position="530"/>
        <end position="554"/>
    </location>
</feature>
<dbReference type="Pfam" id="PF12796">
    <property type="entry name" value="Ank_2"/>
    <property type="match status" value="2"/>
</dbReference>
<dbReference type="GO" id="GO:0016020">
    <property type="term" value="C:membrane"/>
    <property type="evidence" value="ECO:0007669"/>
    <property type="project" value="TreeGrafter"/>
</dbReference>
<evidence type="ECO:0000256" key="2">
    <source>
        <dbReference type="SAM" id="Phobius"/>
    </source>
</evidence>
<keyword evidence="2" id="KW-1133">Transmembrane helix</keyword>
<dbReference type="PANTHER" id="PTHR24177:SF215">
    <property type="entry name" value="PGG DOMAIN-CONTAINING PROTEIN"/>
    <property type="match status" value="1"/>
</dbReference>
<dbReference type="Proteomes" id="UP000323000">
    <property type="component" value="Chromosome 13"/>
</dbReference>
<dbReference type="InterPro" id="IPR026961">
    <property type="entry name" value="PGG_dom"/>
</dbReference>